<feature type="region of interest" description="Disordered" evidence="1">
    <location>
        <begin position="45"/>
        <end position="87"/>
    </location>
</feature>
<name>A0A1Y1XW39_9FUNG</name>
<gene>
    <name evidence="3" type="ORF">K493DRAFT_410127</name>
</gene>
<comment type="caution">
    <text evidence="3">The sequence shown here is derived from an EMBL/GenBank/DDBJ whole genome shotgun (WGS) entry which is preliminary data.</text>
</comment>
<evidence type="ECO:0000256" key="2">
    <source>
        <dbReference type="SAM" id="SignalP"/>
    </source>
</evidence>
<evidence type="ECO:0000313" key="4">
    <source>
        <dbReference type="Proteomes" id="UP000193498"/>
    </source>
</evidence>
<dbReference type="InParanoid" id="A0A1Y1XW39"/>
<dbReference type="AlphaFoldDB" id="A0A1Y1XW39"/>
<feature type="signal peptide" evidence="2">
    <location>
        <begin position="1"/>
        <end position="20"/>
    </location>
</feature>
<dbReference type="EMBL" id="MCFE01000410">
    <property type="protein sequence ID" value="ORX89950.1"/>
    <property type="molecule type" value="Genomic_DNA"/>
</dbReference>
<evidence type="ECO:0000313" key="3">
    <source>
        <dbReference type="EMBL" id="ORX89950.1"/>
    </source>
</evidence>
<dbReference type="Proteomes" id="UP000193498">
    <property type="component" value="Unassembled WGS sequence"/>
</dbReference>
<protein>
    <recommendedName>
        <fullName evidence="5">Hydrophobin</fullName>
    </recommendedName>
</protein>
<organism evidence="3 4">
    <name type="scientific">Basidiobolus meristosporus CBS 931.73</name>
    <dbReference type="NCBI Taxonomy" id="1314790"/>
    <lineage>
        <taxon>Eukaryota</taxon>
        <taxon>Fungi</taxon>
        <taxon>Fungi incertae sedis</taxon>
        <taxon>Zoopagomycota</taxon>
        <taxon>Entomophthoromycotina</taxon>
        <taxon>Basidiobolomycetes</taxon>
        <taxon>Basidiobolales</taxon>
        <taxon>Basidiobolaceae</taxon>
        <taxon>Basidiobolus</taxon>
    </lineage>
</organism>
<reference evidence="3 4" key="1">
    <citation type="submission" date="2016-07" db="EMBL/GenBank/DDBJ databases">
        <title>Pervasive Adenine N6-methylation of Active Genes in Fungi.</title>
        <authorList>
            <consortium name="DOE Joint Genome Institute"/>
            <person name="Mondo S.J."/>
            <person name="Dannebaum R.O."/>
            <person name="Kuo R.C."/>
            <person name="Labutti K."/>
            <person name="Haridas S."/>
            <person name="Kuo A."/>
            <person name="Salamov A."/>
            <person name="Ahrendt S.R."/>
            <person name="Lipzen A."/>
            <person name="Sullivan W."/>
            <person name="Andreopoulos W.B."/>
            <person name="Clum A."/>
            <person name="Lindquist E."/>
            <person name="Daum C."/>
            <person name="Ramamoorthy G.K."/>
            <person name="Gryganskyi A."/>
            <person name="Culley D."/>
            <person name="Magnuson J.K."/>
            <person name="James T.Y."/>
            <person name="O'Malley M.A."/>
            <person name="Stajich J.E."/>
            <person name="Spatafora J.W."/>
            <person name="Visel A."/>
            <person name="Grigoriev I.V."/>
        </authorList>
    </citation>
    <scope>NUCLEOTIDE SEQUENCE [LARGE SCALE GENOMIC DNA]</scope>
    <source>
        <strain evidence="3 4">CBS 931.73</strain>
    </source>
</reference>
<accession>A0A1Y1XW39</accession>
<keyword evidence="2" id="KW-0732">Signal</keyword>
<proteinExistence type="predicted"/>
<keyword evidence="4" id="KW-1185">Reference proteome</keyword>
<evidence type="ECO:0000256" key="1">
    <source>
        <dbReference type="SAM" id="MobiDB-lite"/>
    </source>
</evidence>
<sequence>MRFISPAILLSLVAVAWVAALPTPQAPDYDDEVVYRPGKTIPSEPYQNLKGYVPPYPPVNEPSETEHTSGDAGISPNPVPTSGQSSGRCSDIKANLIAEGLRAKAIVCIEELLVIYPFKAIDETKQQGPFPGLLSTLGGAGSNNVQAHMTCGAIRTRLEALGIQLEAEICLSGLIQIRL</sequence>
<evidence type="ECO:0008006" key="5">
    <source>
        <dbReference type="Google" id="ProtNLM"/>
    </source>
</evidence>
<feature type="chain" id="PRO_5012237425" description="Hydrophobin" evidence="2">
    <location>
        <begin position="21"/>
        <end position="179"/>
    </location>
</feature>